<proteinExistence type="inferred from homology"/>
<dbReference type="InterPro" id="IPR001525">
    <property type="entry name" value="C5_MeTfrase"/>
</dbReference>
<dbReference type="GO" id="GO:0003886">
    <property type="term" value="F:DNA (cytosine-5-)-methyltransferase activity"/>
    <property type="evidence" value="ECO:0007669"/>
    <property type="project" value="UniProtKB-EC"/>
</dbReference>
<dbReference type="NCBIfam" id="TIGR00675">
    <property type="entry name" value="dcm"/>
    <property type="match status" value="1"/>
</dbReference>
<reference evidence="9" key="1">
    <citation type="submission" date="2020-08" db="EMBL/GenBank/DDBJ databases">
        <title>Ramlibacter sp. USB13 16S ribosomal RNA gene genome sequencing and assembly.</title>
        <authorList>
            <person name="Kang M."/>
        </authorList>
    </citation>
    <scope>NUCLEOTIDE SEQUENCE</scope>
    <source>
        <strain evidence="9">USB13</strain>
    </source>
</reference>
<evidence type="ECO:0000256" key="1">
    <source>
        <dbReference type="ARBA" id="ARBA00011975"/>
    </source>
</evidence>
<evidence type="ECO:0000256" key="7">
    <source>
        <dbReference type="PROSITE-ProRule" id="PRU01016"/>
    </source>
</evidence>
<dbReference type="Pfam" id="PF00145">
    <property type="entry name" value="DNA_methylase"/>
    <property type="match status" value="2"/>
</dbReference>
<evidence type="ECO:0000256" key="3">
    <source>
        <dbReference type="ARBA" id="ARBA00022679"/>
    </source>
</evidence>
<comment type="caution">
    <text evidence="9">The sequence shown here is derived from an EMBL/GenBank/DDBJ whole genome shotgun (WGS) entry which is preliminary data.</text>
</comment>
<dbReference type="EC" id="2.1.1.37" evidence="1"/>
<dbReference type="GO" id="GO:0032259">
    <property type="term" value="P:methylation"/>
    <property type="evidence" value="ECO:0007669"/>
    <property type="project" value="UniProtKB-KW"/>
</dbReference>
<keyword evidence="5" id="KW-0680">Restriction system</keyword>
<dbReference type="AlphaFoldDB" id="A0A923SAD2"/>
<accession>A0A923SAD2</accession>
<evidence type="ECO:0000313" key="10">
    <source>
        <dbReference type="Proteomes" id="UP000608513"/>
    </source>
</evidence>
<dbReference type="InterPro" id="IPR029063">
    <property type="entry name" value="SAM-dependent_MTases_sf"/>
</dbReference>
<dbReference type="Proteomes" id="UP000608513">
    <property type="component" value="Unassembled WGS sequence"/>
</dbReference>
<comment type="similarity">
    <text evidence="7 8">Belongs to the class I-like SAM-binding methyltransferase superfamily. C5-methyltransferase family.</text>
</comment>
<evidence type="ECO:0000256" key="6">
    <source>
        <dbReference type="ARBA" id="ARBA00047422"/>
    </source>
</evidence>
<feature type="active site" evidence="7">
    <location>
        <position position="143"/>
    </location>
</feature>
<keyword evidence="3 7" id="KW-0808">Transferase</keyword>
<evidence type="ECO:0000256" key="2">
    <source>
        <dbReference type="ARBA" id="ARBA00022603"/>
    </source>
</evidence>
<protein>
    <recommendedName>
        <fullName evidence="1">DNA (cytosine-5-)-methyltransferase</fullName>
        <ecNumber evidence="1">2.1.1.37</ecNumber>
    </recommendedName>
</protein>
<organism evidence="9 10">
    <name type="scientific">Ramlibacter cellulosilyticus</name>
    <dbReference type="NCBI Taxonomy" id="2764187"/>
    <lineage>
        <taxon>Bacteria</taxon>
        <taxon>Pseudomonadati</taxon>
        <taxon>Pseudomonadota</taxon>
        <taxon>Betaproteobacteria</taxon>
        <taxon>Burkholderiales</taxon>
        <taxon>Comamonadaceae</taxon>
        <taxon>Ramlibacter</taxon>
    </lineage>
</organism>
<dbReference type="SUPFAM" id="SSF53335">
    <property type="entry name" value="S-adenosyl-L-methionine-dependent methyltransferases"/>
    <property type="match status" value="1"/>
</dbReference>
<sequence>MPLIPVIDLFAGPGGLGEGFSRESSADFRIAVSIEKDPMAFETLRLRAAFRQLQRRNASEATWAEWDRIIAEAPWPSAFRQLAESRDTAIQAACRIADDEALNLELGPRARASASAEIRKRLLAITGSEQLPRNAVLIGGPPCQAYSLVGRARNRGTAGYKAEADHRHFLYLEYLHVIAEFEPAIFVMENVKGILTSKVKEAVIFDSITRDLKHPASVAGATHGAEYVLCTLSQSSSLFEEPSAEDFLIRAEEHGVPQARHRVIILGVRKDVFEAAGGVRKLDPAPAPSVLSVIGDLPPLRPQLSYRGKGLNWLHALRAPLFDSAVRELRRDRHGCGPAVAERMLRIRDKLQERQSDPGHGSDRYRLSAAFREKQPQALANWYHDRKAALLANHESRSHMPSDLIRYLFVAAFGEETDTSPRLHDFPKCLLPAHKNVDPENVAGSIFKDRFRVQVGKLHAMTVTSHIAKDGHAFIHPRAVQCRSLTVREAARLQTFPDSYVFLGNRTSQYTQVGNAVPPYLARQIASVVADTLKRARLDEPSSCQEPRLALAA</sequence>
<dbReference type="GO" id="GO:0009307">
    <property type="term" value="P:DNA restriction-modification system"/>
    <property type="evidence" value="ECO:0007669"/>
    <property type="project" value="UniProtKB-KW"/>
</dbReference>
<dbReference type="RefSeq" id="WP_187075406.1">
    <property type="nucleotide sequence ID" value="NZ_JACORT010000002.1"/>
</dbReference>
<gene>
    <name evidence="9" type="ORF">H8N03_06810</name>
</gene>
<dbReference type="Gene3D" id="3.40.50.150">
    <property type="entry name" value="Vaccinia Virus protein VP39"/>
    <property type="match status" value="1"/>
</dbReference>
<name>A0A923SAD2_9BURK</name>
<dbReference type="Gene3D" id="3.90.120.10">
    <property type="entry name" value="DNA Methylase, subunit A, domain 2"/>
    <property type="match status" value="1"/>
</dbReference>
<dbReference type="InterPro" id="IPR031303">
    <property type="entry name" value="C5_meth_CS"/>
</dbReference>
<keyword evidence="10" id="KW-1185">Reference proteome</keyword>
<comment type="catalytic activity">
    <reaction evidence="6">
        <text>a 2'-deoxycytidine in DNA + S-adenosyl-L-methionine = a 5-methyl-2'-deoxycytidine in DNA + S-adenosyl-L-homocysteine + H(+)</text>
        <dbReference type="Rhea" id="RHEA:13681"/>
        <dbReference type="Rhea" id="RHEA-COMP:11369"/>
        <dbReference type="Rhea" id="RHEA-COMP:11370"/>
        <dbReference type="ChEBI" id="CHEBI:15378"/>
        <dbReference type="ChEBI" id="CHEBI:57856"/>
        <dbReference type="ChEBI" id="CHEBI:59789"/>
        <dbReference type="ChEBI" id="CHEBI:85452"/>
        <dbReference type="ChEBI" id="CHEBI:85454"/>
        <dbReference type="EC" id="2.1.1.37"/>
    </reaction>
</comment>
<keyword evidence="2 7" id="KW-0489">Methyltransferase</keyword>
<dbReference type="PROSITE" id="PS51679">
    <property type="entry name" value="SAM_MT_C5"/>
    <property type="match status" value="1"/>
</dbReference>
<dbReference type="PANTHER" id="PTHR10629">
    <property type="entry name" value="CYTOSINE-SPECIFIC METHYLTRANSFERASE"/>
    <property type="match status" value="1"/>
</dbReference>
<dbReference type="EMBL" id="JACORT010000002">
    <property type="protein sequence ID" value="MBC5782649.1"/>
    <property type="molecule type" value="Genomic_DNA"/>
</dbReference>
<dbReference type="InterPro" id="IPR050390">
    <property type="entry name" value="C5-Methyltransferase"/>
</dbReference>
<dbReference type="GO" id="GO:0003677">
    <property type="term" value="F:DNA binding"/>
    <property type="evidence" value="ECO:0007669"/>
    <property type="project" value="TreeGrafter"/>
</dbReference>
<dbReference type="PRINTS" id="PR00105">
    <property type="entry name" value="C5METTRFRASE"/>
</dbReference>
<evidence type="ECO:0000256" key="8">
    <source>
        <dbReference type="RuleBase" id="RU000416"/>
    </source>
</evidence>
<keyword evidence="4 7" id="KW-0949">S-adenosyl-L-methionine</keyword>
<evidence type="ECO:0000256" key="5">
    <source>
        <dbReference type="ARBA" id="ARBA00022747"/>
    </source>
</evidence>
<dbReference type="GO" id="GO:0044027">
    <property type="term" value="P:negative regulation of gene expression via chromosomal CpG island methylation"/>
    <property type="evidence" value="ECO:0007669"/>
    <property type="project" value="TreeGrafter"/>
</dbReference>
<evidence type="ECO:0000313" key="9">
    <source>
        <dbReference type="EMBL" id="MBC5782649.1"/>
    </source>
</evidence>
<evidence type="ECO:0000256" key="4">
    <source>
        <dbReference type="ARBA" id="ARBA00022691"/>
    </source>
</evidence>
<dbReference type="PANTHER" id="PTHR10629:SF52">
    <property type="entry name" value="DNA (CYTOSINE-5)-METHYLTRANSFERASE 1"/>
    <property type="match status" value="1"/>
</dbReference>
<dbReference type="PROSITE" id="PS00095">
    <property type="entry name" value="C5_MTASE_2"/>
    <property type="match status" value="1"/>
</dbReference>